<dbReference type="AlphaFoldDB" id="A0A934VDL9"/>
<dbReference type="Proteomes" id="UP000600139">
    <property type="component" value="Unassembled WGS sequence"/>
</dbReference>
<dbReference type="PANTHER" id="PTHR33619:SF3">
    <property type="entry name" value="POLYSACCHARIDE EXPORT PROTEIN GFCE-RELATED"/>
    <property type="match status" value="1"/>
</dbReference>
<dbReference type="Gene3D" id="3.10.560.10">
    <property type="entry name" value="Outer membrane lipoprotein wza domain like"/>
    <property type="match status" value="1"/>
</dbReference>
<protein>
    <submittedName>
        <fullName evidence="3">SLBB domain-containing protein</fullName>
    </submittedName>
</protein>
<organism evidence="3 4">
    <name type="scientific">Luteolibacter yonseiensis</name>
    <dbReference type="NCBI Taxonomy" id="1144680"/>
    <lineage>
        <taxon>Bacteria</taxon>
        <taxon>Pseudomonadati</taxon>
        <taxon>Verrucomicrobiota</taxon>
        <taxon>Verrucomicrobiia</taxon>
        <taxon>Verrucomicrobiales</taxon>
        <taxon>Verrucomicrobiaceae</taxon>
        <taxon>Luteolibacter</taxon>
    </lineage>
</organism>
<feature type="signal peptide" evidence="1">
    <location>
        <begin position="1"/>
        <end position="23"/>
    </location>
</feature>
<reference evidence="3" key="1">
    <citation type="submission" date="2021-01" db="EMBL/GenBank/DDBJ databases">
        <title>Modified the classification status of verrucomicrobia.</title>
        <authorList>
            <person name="Feng X."/>
        </authorList>
    </citation>
    <scope>NUCLEOTIDE SEQUENCE</scope>
    <source>
        <strain evidence="3">JCM 18052</strain>
    </source>
</reference>
<sequence length="202" mass="21792">MKRPLQNIAASLLFVVLPSSALAGLEPGEQINLTIRGVGPVEQQKISGVYRVGESGGIRLPLLDELVSARGLTPEQFARAAEAAYVKAGIYARPAIEVEALQGKDQQGTAVVSVGGQVRRAGDSPFRKGMTVIQAIDAAGGRNEFGGRNLLLLRDGKQYCLDFTNLAHKNIVLLPNDSIQVEQKQVFDKWKGTEEAVRKLTE</sequence>
<dbReference type="InterPro" id="IPR049712">
    <property type="entry name" value="Poly_export"/>
</dbReference>
<feature type="chain" id="PRO_5037458228" evidence="1">
    <location>
        <begin position="24"/>
        <end position="202"/>
    </location>
</feature>
<dbReference type="Pfam" id="PF10531">
    <property type="entry name" value="SLBB"/>
    <property type="match status" value="1"/>
</dbReference>
<evidence type="ECO:0000256" key="1">
    <source>
        <dbReference type="SAM" id="SignalP"/>
    </source>
</evidence>
<dbReference type="PANTHER" id="PTHR33619">
    <property type="entry name" value="POLYSACCHARIDE EXPORT PROTEIN GFCE-RELATED"/>
    <property type="match status" value="1"/>
</dbReference>
<evidence type="ECO:0000259" key="2">
    <source>
        <dbReference type="Pfam" id="PF10531"/>
    </source>
</evidence>
<gene>
    <name evidence="3" type="ORF">JIN84_21260</name>
</gene>
<proteinExistence type="predicted"/>
<keyword evidence="1" id="KW-0732">Signal</keyword>
<comment type="caution">
    <text evidence="3">The sequence shown here is derived from an EMBL/GenBank/DDBJ whole genome shotgun (WGS) entry which is preliminary data.</text>
</comment>
<dbReference type="RefSeq" id="WP_200353115.1">
    <property type="nucleotide sequence ID" value="NZ_BAABHZ010000002.1"/>
</dbReference>
<dbReference type="EMBL" id="JAENIK010000013">
    <property type="protein sequence ID" value="MBK1818166.1"/>
    <property type="molecule type" value="Genomic_DNA"/>
</dbReference>
<dbReference type="GO" id="GO:0015159">
    <property type="term" value="F:polysaccharide transmembrane transporter activity"/>
    <property type="evidence" value="ECO:0007669"/>
    <property type="project" value="InterPro"/>
</dbReference>
<accession>A0A934VDL9</accession>
<evidence type="ECO:0000313" key="3">
    <source>
        <dbReference type="EMBL" id="MBK1818166.1"/>
    </source>
</evidence>
<feature type="domain" description="Soluble ligand binding" evidence="2">
    <location>
        <begin position="111"/>
        <end position="156"/>
    </location>
</feature>
<keyword evidence="4" id="KW-1185">Reference proteome</keyword>
<evidence type="ECO:0000313" key="4">
    <source>
        <dbReference type="Proteomes" id="UP000600139"/>
    </source>
</evidence>
<dbReference type="InterPro" id="IPR019554">
    <property type="entry name" value="Soluble_ligand-bd"/>
</dbReference>
<name>A0A934VDL9_9BACT</name>